<organism evidence="13 14">
    <name type="scientific">Candidatus Taylorbacteria bacterium RIFCSPHIGHO2_02_FULL_43_32b</name>
    <dbReference type="NCBI Taxonomy" id="1802306"/>
    <lineage>
        <taxon>Bacteria</taxon>
        <taxon>Candidatus Tayloriibacteriota</taxon>
    </lineage>
</organism>
<feature type="active site" description="Proton donor/acceptor" evidence="10">
    <location>
        <position position="18"/>
    </location>
</feature>
<feature type="binding site" evidence="12">
    <location>
        <position position="18"/>
    </location>
    <ligand>
        <name>Mg(2+)</name>
        <dbReference type="ChEBI" id="CHEBI:18420"/>
        <label>1</label>
    </ligand>
</feature>
<evidence type="ECO:0000256" key="6">
    <source>
        <dbReference type="ARBA" id="ARBA00022490"/>
    </source>
</evidence>
<feature type="binding site" evidence="12">
    <location>
        <position position="222"/>
    </location>
    <ligand>
        <name>Mg(2+)</name>
        <dbReference type="ChEBI" id="CHEBI:18420"/>
        <label>1</label>
    </ligand>
</feature>
<dbReference type="PANTHER" id="PTHR10466:SF0">
    <property type="entry name" value="PHOSPHOMANNOMUTASE"/>
    <property type="match status" value="1"/>
</dbReference>
<evidence type="ECO:0000256" key="9">
    <source>
        <dbReference type="ARBA" id="ARBA00023235"/>
    </source>
</evidence>
<dbReference type="NCBIfam" id="TIGR01484">
    <property type="entry name" value="HAD-SF-IIB"/>
    <property type="match status" value="1"/>
</dbReference>
<dbReference type="GO" id="GO:0006013">
    <property type="term" value="P:mannose metabolic process"/>
    <property type="evidence" value="ECO:0007669"/>
    <property type="project" value="TreeGrafter"/>
</dbReference>
<comment type="pathway">
    <text evidence="2">Nucleotide-sugar biosynthesis; GDP-alpha-D-mannose biosynthesis; alpha-D-mannose 1-phosphate from D-fructose 6-phosphate: step 2/2.</text>
</comment>
<dbReference type="STRING" id="1802306.A3C72_04225"/>
<evidence type="ECO:0000313" key="14">
    <source>
        <dbReference type="Proteomes" id="UP000177130"/>
    </source>
</evidence>
<evidence type="ECO:0000256" key="12">
    <source>
        <dbReference type="PIRSR" id="PIRSR605002-3"/>
    </source>
</evidence>
<feature type="active site" description="Nucleophile" evidence="10">
    <location>
        <position position="16"/>
    </location>
</feature>
<evidence type="ECO:0000256" key="1">
    <source>
        <dbReference type="ARBA" id="ARBA00004496"/>
    </source>
</evidence>
<dbReference type="EMBL" id="MHRK01000030">
    <property type="protein sequence ID" value="OHA23565.1"/>
    <property type="molecule type" value="Genomic_DNA"/>
</dbReference>
<evidence type="ECO:0000256" key="5">
    <source>
        <dbReference type="ARBA" id="ARBA00012730"/>
    </source>
</evidence>
<comment type="subunit">
    <text evidence="4">Homodimer.</text>
</comment>
<dbReference type="GO" id="GO:0009298">
    <property type="term" value="P:GDP-mannose biosynthetic process"/>
    <property type="evidence" value="ECO:0007669"/>
    <property type="project" value="UniProtKB-UniPathway"/>
</dbReference>
<evidence type="ECO:0000313" key="13">
    <source>
        <dbReference type="EMBL" id="OHA23565.1"/>
    </source>
</evidence>
<reference evidence="13 14" key="1">
    <citation type="journal article" date="2016" name="Nat. Commun.">
        <title>Thousands of microbial genomes shed light on interconnected biogeochemical processes in an aquifer system.</title>
        <authorList>
            <person name="Anantharaman K."/>
            <person name="Brown C.T."/>
            <person name="Hug L.A."/>
            <person name="Sharon I."/>
            <person name="Castelle C.J."/>
            <person name="Probst A.J."/>
            <person name="Thomas B.C."/>
            <person name="Singh A."/>
            <person name="Wilkins M.J."/>
            <person name="Karaoz U."/>
            <person name="Brodie E.L."/>
            <person name="Williams K.H."/>
            <person name="Hubbard S.S."/>
            <person name="Banfield J.F."/>
        </authorList>
    </citation>
    <scope>NUCLEOTIDE SEQUENCE [LARGE SCALE GENOMIC DNA]</scope>
</reference>
<dbReference type="Pfam" id="PF03332">
    <property type="entry name" value="PMM"/>
    <property type="match status" value="1"/>
</dbReference>
<evidence type="ECO:0000256" key="4">
    <source>
        <dbReference type="ARBA" id="ARBA00011738"/>
    </source>
</evidence>
<keyword evidence="6" id="KW-0963">Cytoplasm</keyword>
<dbReference type="EC" id="5.4.2.8" evidence="5"/>
<evidence type="ECO:0000256" key="2">
    <source>
        <dbReference type="ARBA" id="ARBA00004699"/>
    </source>
</evidence>
<evidence type="ECO:0000256" key="11">
    <source>
        <dbReference type="PIRSR" id="PIRSR605002-2"/>
    </source>
</evidence>
<dbReference type="PANTHER" id="PTHR10466">
    <property type="entry name" value="PHOSPHOMANNOMUTASE"/>
    <property type="match status" value="1"/>
</dbReference>
<dbReference type="UniPathway" id="UPA00126">
    <property type="reaction ID" value="UER00424"/>
</dbReference>
<dbReference type="GO" id="GO:0006487">
    <property type="term" value="P:protein N-linked glycosylation"/>
    <property type="evidence" value="ECO:0007669"/>
    <property type="project" value="TreeGrafter"/>
</dbReference>
<dbReference type="InterPro" id="IPR036412">
    <property type="entry name" value="HAD-like_sf"/>
</dbReference>
<keyword evidence="9" id="KW-0413">Isomerase</keyword>
<dbReference type="InterPro" id="IPR043169">
    <property type="entry name" value="PMM_cap"/>
</dbReference>
<dbReference type="AlphaFoldDB" id="A0A1G2MI34"/>
<feature type="binding site" evidence="12">
    <location>
        <position position="16"/>
    </location>
    <ligand>
        <name>Mg(2+)</name>
        <dbReference type="ChEBI" id="CHEBI:18420"/>
        <label>1</label>
    </ligand>
</feature>
<dbReference type="GO" id="GO:0005829">
    <property type="term" value="C:cytosol"/>
    <property type="evidence" value="ECO:0007669"/>
    <property type="project" value="TreeGrafter"/>
</dbReference>
<feature type="binding site" evidence="11">
    <location>
        <position position="189"/>
    </location>
    <ligand>
        <name>alpha-D-mannose 1-phosphate</name>
        <dbReference type="ChEBI" id="CHEBI:58409"/>
    </ligand>
</feature>
<dbReference type="InterPro" id="IPR006379">
    <property type="entry name" value="HAD-SF_hydro_IIB"/>
</dbReference>
<dbReference type="Gene3D" id="3.30.1240.20">
    <property type="match status" value="1"/>
</dbReference>
<keyword evidence="8 12" id="KW-0460">Magnesium</keyword>
<evidence type="ECO:0000256" key="8">
    <source>
        <dbReference type="ARBA" id="ARBA00022842"/>
    </source>
</evidence>
<feature type="binding site" evidence="11">
    <location>
        <position position="191"/>
    </location>
    <ligand>
        <name>alpha-D-mannose 1-phosphate</name>
        <dbReference type="ChEBI" id="CHEBI:58409"/>
    </ligand>
</feature>
<name>A0A1G2MI34_9BACT</name>
<dbReference type="InterPro" id="IPR023214">
    <property type="entry name" value="HAD_sf"/>
</dbReference>
<evidence type="ECO:0000256" key="10">
    <source>
        <dbReference type="PIRSR" id="PIRSR605002-1"/>
    </source>
</evidence>
<protein>
    <recommendedName>
        <fullName evidence="5">phosphomannomutase</fullName>
        <ecNumber evidence="5">5.4.2.8</ecNumber>
    </recommendedName>
</protein>
<dbReference type="GO" id="GO:0046872">
    <property type="term" value="F:metal ion binding"/>
    <property type="evidence" value="ECO:0007669"/>
    <property type="project" value="UniProtKB-KW"/>
</dbReference>
<gene>
    <name evidence="13" type="ORF">A3C72_04225</name>
</gene>
<accession>A0A1G2MI34</accession>
<comment type="cofactor">
    <cofactor evidence="12">
        <name>Mg(2+)</name>
        <dbReference type="ChEBI" id="CHEBI:18420"/>
    </cofactor>
</comment>
<proteinExistence type="inferred from homology"/>
<evidence type="ECO:0000256" key="7">
    <source>
        <dbReference type="ARBA" id="ARBA00022723"/>
    </source>
</evidence>
<dbReference type="GO" id="GO:0004615">
    <property type="term" value="F:phosphomannomutase activity"/>
    <property type="evidence" value="ECO:0007669"/>
    <property type="project" value="UniProtKB-EC"/>
</dbReference>
<sequence length="260" mass="29374">MNQKASHLLPKIFIFDLDNTLSESKHPIDEEMASLLKDLMRKTKVAVISGVRFEKILAQLIKPLKDEQFFDRLYIFPSTGGAFFQYKKGKFGSKWEVVYERLLSVPYREKILSAFSTAIEQSGFVQPEKVYGSQFDVRENQITFAALGIDAPVDEKNLWDADFSKRKKLIKVLQKLLPDFCIVFSGSTSIDVTPKDVEKSFAINQIEKILGIEPSQMVFVGDGLMEGGNDYSVIKTGVKTVSVADPKDTKLFIRTVLNEV</sequence>
<keyword evidence="7 12" id="KW-0479">Metal-binding</keyword>
<comment type="similarity">
    <text evidence="3">Belongs to the eukaryotic PMM family.</text>
</comment>
<evidence type="ECO:0000256" key="3">
    <source>
        <dbReference type="ARBA" id="ARBA00009736"/>
    </source>
</evidence>
<dbReference type="GO" id="GO:0016791">
    <property type="term" value="F:phosphatase activity"/>
    <property type="evidence" value="ECO:0007669"/>
    <property type="project" value="UniProtKB-ARBA"/>
</dbReference>
<dbReference type="Gene3D" id="3.40.50.1000">
    <property type="entry name" value="HAD superfamily/HAD-like"/>
    <property type="match status" value="1"/>
</dbReference>
<comment type="caution">
    <text evidence="13">The sequence shown here is derived from an EMBL/GenBank/DDBJ whole genome shotgun (WGS) entry which is preliminary data.</text>
</comment>
<feature type="binding site" evidence="11">
    <location>
        <position position="138"/>
    </location>
    <ligand>
        <name>alpha-D-mannose 1-phosphate</name>
        <dbReference type="ChEBI" id="CHEBI:58409"/>
    </ligand>
</feature>
<dbReference type="Proteomes" id="UP000177130">
    <property type="component" value="Unassembled WGS sequence"/>
</dbReference>
<dbReference type="SUPFAM" id="SSF56784">
    <property type="entry name" value="HAD-like"/>
    <property type="match status" value="1"/>
</dbReference>
<comment type="subcellular location">
    <subcellularLocation>
        <location evidence="1">Cytoplasm</location>
    </subcellularLocation>
</comment>
<dbReference type="InterPro" id="IPR005002">
    <property type="entry name" value="PMM"/>
</dbReference>